<evidence type="ECO:0000256" key="2">
    <source>
        <dbReference type="ARBA" id="ARBA00010107"/>
    </source>
</evidence>
<dbReference type="GO" id="GO:0003682">
    <property type="term" value="F:chromatin binding"/>
    <property type="evidence" value="ECO:0007669"/>
    <property type="project" value="TreeGrafter"/>
</dbReference>
<organism evidence="17 18">
    <name type="scientific">Triparma verrucosa</name>
    <dbReference type="NCBI Taxonomy" id="1606542"/>
    <lineage>
        <taxon>Eukaryota</taxon>
        <taxon>Sar</taxon>
        <taxon>Stramenopiles</taxon>
        <taxon>Ochrophyta</taxon>
        <taxon>Bolidophyceae</taxon>
        <taxon>Parmales</taxon>
        <taxon>Triparmaceae</taxon>
        <taxon>Triparma</taxon>
    </lineage>
</organism>
<dbReference type="InterPro" id="IPR040706">
    <property type="entry name" value="Zf-MYST"/>
</dbReference>
<dbReference type="Proteomes" id="UP001165160">
    <property type="component" value="Unassembled WGS sequence"/>
</dbReference>
<keyword evidence="12 14" id="KW-0539">Nucleus</keyword>
<keyword evidence="4" id="KW-0808">Transferase</keyword>
<name>A0A9W7F1M7_9STRA</name>
<comment type="similarity">
    <text evidence="2 14">Belongs to the MYST (SAS/MOZ) family.</text>
</comment>
<dbReference type="InterPro" id="IPR050603">
    <property type="entry name" value="MYST_HAT"/>
</dbReference>
<evidence type="ECO:0000256" key="5">
    <source>
        <dbReference type="ARBA" id="ARBA00022723"/>
    </source>
</evidence>
<dbReference type="FunFam" id="1.10.10.10:FF:000022">
    <property type="entry name" value="Histone acetyltransferase"/>
    <property type="match status" value="1"/>
</dbReference>
<reference evidence="18" key="1">
    <citation type="journal article" date="2023" name="Commun. Biol.">
        <title>Genome analysis of Parmales, the sister group of diatoms, reveals the evolutionary specialization of diatoms from phago-mixotrophs to photoautotrophs.</title>
        <authorList>
            <person name="Ban H."/>
            <person name="Sato S."/>
            <person name="Yoshikawa S."/>
            <person name="Yamada K."/>
            <person name="Nakamura Y."/>
            <person name="Ichinomiya M."/>
            <person name="Sato N."/>
            <person name="Blanc-Mathieu R."/>
            <person name="Endo H."/>
            <person name="Kuwata A."/>
            <person name="Ogata H."/>
        </authorList>
    </citation>
    <scope>NUCLEOTIDE SEQUENCE [LARGE SCALE GENOMIC DNA]</scope>
    <source>
        <strain evidence="18">NIES 3699</strain>
    </source>
</reference>
<dbReference type="SMART" id="SM00298">
    <property type="entry name" value="CHROMO"/>
    <property type="match status" value="1"/>
</dbReference>
<feature type="region of interest" description="Disordered" evidence="15">
    <location>
        <begin position="1"/>
        <end position="58"/>
    </location>
</feature>
<dbReference type="GO" id="GO:0003712">
    <property type="term" value="F:transcription coregulator activity"/>
    <property type="evidence" value="ECO:0007669"/>
    <property type="project" value="TreeGrafter"/>
</dbReference>
<feature type="domain" description="MYST-type HAT" evidence="16">
    <location>
        <begin position="143"/>
        <end position="414"/>
    </location>
</feature>
<dbReference type="Gene3D" id="2.30.30.140">
    <property type="match status" value="1"/>
</dbReference>
<comment type="caution">
    <text evidence="17">The sequence shown here is derived from an EMBL/GenBank/DDBJ whole genome shotgun (WGS) entry which is preliminary data.</text>
</comment>
<evidence type="ECO:0000259" key="16">
    <source>
        <dbReference type="PROSITE" id="PS51726"/>
    </source>
</evidence>
<comment type="catalytic activity">
    <reaction evidence="14">
        <text>L-lysyl-[protein] + acetyl-CoA = N(6)-acetyl-L-lysyl-[protein] + CoA + H(+)</text>
        <dbReference type="Rhea" id="RHEA:45948"/>
        <dbReference type="Rhea" id="RHEA-COMP:9752"/>
        <dbReference type="Rhea" id="RHEA-COMP:10731"/>
        <dbReference type="ChEBI" id="CHEBI:15378"/>
        <dbReference type="ChEBI" id="CHEBI:29969"/>
        <dbReference type="ChEBI" id="CHEBI:57287"/>
        <dbReference type="ChEBI" id="CHEBI:57288"/>
        <dbReference type="ChEBI" id="CHEBI:61930"/>
        <dbReference type="EC" id="2.3.1.48"/>
    </reaction>
</comment>
<evidence type="ECO:0000256" key="9">
    <source>
        <dbReference type="ARBA" id="ARBA00022990"/>
    </source>
</evidence>
<dbReference type="GO" id="GO:0006357">
    <property type="term" value="P:regulation of transcription by RNA polymerase II"/>
    <property type="evidence" value="ECO:0007669"/>
    <property type="project" value="TreeGrafter"/>
</dbReference>
<keyword evidence="5" id="KW-0479">Metal-binding</keyword>
<evidence type="ECO:0000256" key="7">
    <source>
        <dbReference type="ARBA" id="ARBA00022833"/>
    </source>
</evidence>
<keyword evidence="7" id="KW-0862">Zinc</keyword>
<dbReference type="InterPro" id="IPR036388">
    <property type="entry name" value="WH-like_DNA-bd_sf"/>
</dbReference>
<evidence type="ECO:0000256" key="10">
    <source>
        <dbReference type="ARBA" id="ARBA00023015"/>
    </source>
</evidence>
<evidence type="ECO:0000256" key="14">
    <source>
        <dbReference type="RuleBase" id="RU361211"/>
    </source>
</evidence>
<dbReference type="GO" id="GO:0000785">
    <property type="term" value="C:chromatin"/>
    <property type="evidence" value="ECO:0007669"/>
    <property type="project" value="TreeGrafter"/>
</dbReference>
<dbReference type="InterPro" id="IPR016181">
    <property type="entry name" value="Acyl_CoA_acyltransferase"/>
</dbReference>
<dbReference type="EC" id="2.3.1.48" evidence="3 14"/>
<feature type="compositionally biased region" description="Basic and acidic residues" evidence="15">
    <location>
        <begin position="21"/>
        <end position="34"/>
    </location>
</feature>
<dbReference type="GO" id="GO:0004402">
    <property type="term" value="F:histone acetyltransferase activity"/>
    <property type="evidence" value="ECO:0007669"/>
    <property type="project" value="InterPro"/>
</dbReference>
<dbReference type="PANTHER" id="PTHR10615">
    <property type="entry name" value="HISTONE ACETYLTRANSFERASE"/>
    <property type="match status" value="1"/>
</dbReference>
<gene>
    <name evidence="17" type="ORF">TrVE_jg2107</name>
</gene>
<keyword evidence="6" id="KW-0863">Zinc-finger</keyword>
<evidence type="ECO:0000256" key="3">
    <source>
        <dbReference type="ARBA" id="ARBA00013184"/>
    </source>
</evidence>
<dbReference type="SUPFAM" id="SSF55729">
    <property type="entry name" value="Acyl-CoA N-acyltransferases (Nat)"/>
    <property type="match status" value="1"/>
</dbReference>
<evidence type="ECO:0000313" key="17">
    <source>
        <dbReference type="EMBL" id="GMH99798.1"/>
    </source>
</evidence>
<dbReference type="SUPFAM" id="SSF54160">
    <property type="entry name" value="Chromo domain-like"/>
    <property type="match status" value="1"/>
</dbReference>
<dbReference type="InterPro" id="IPR002717">
    <property type="entry name" value="HAT_MYST-type"/>
</dbReference>
<dbReference type="AlphaFoldDB" id="A0A9W7F1M7"/>
<proteinExistence type="inferred from homology"/>
<dbReference type="Pfam" id="PF01853">
    <property type="entry name" value="MOZ_SAS"/>
    <property type="match status" value="1"/>
</dbReference>
<evidence type="ECO:0000256" key="13">
    <source>
        <dbReference type="PIRSR" id="PIRSR602717-51"/>
    </source>
</evidence>
<protein>
    <recommendedName>
        <fullName evidence="3 14">Histone acetyltransferase</fullName>
        <ecNumber evidence="3 14">2.3.1.48</ecNumber>
    </recommendedName>
</protein>
<feature type="compositionally biased region" description="Low complexity" evidence="15">
    <location>
        <begin position="36"/>
        <end position="56"/>
    </location>
</feature>
<evidence type="ECO:0000256" key="8">
    <source>
        <dbReference type="ARBA" id="ARBA00022853"/>
    </source>
</evidence>
<keyword evidence="10" id="KW-0805">Transcription regulation</keyword>
<dbReference type="InterPro" id="IPR000953">
    <property type="entry name" value="Chromo/chromo_shadow_dom"/>
</dbReference>
<dbReference type="GO" id="GO:0005634">
    <property type="term" value="C:nucleus"/>
    <property type="evidence" value="ECO:0007669"/>
    <property type="project" value="UniProtKB-SubCell"/>
</dbReference>
<sequence>MSDLETRVPQIGQRATCSWRDSTKHKGEIVERRLKGSSAGGAPPSGSSAPSGSGSPKPDKPYDYEYYVHYVGFDRRLDEWIGSDRIDLTSIEVVQKRASPNDQGRTRGRGRPPSVNPPGAAHGHGSSNDPAILKLEKEHEELTKVKNIGAIQMGQYEIDTWYYSPYPDEYSGIPKLYVCEFCLKYMKSINTLRKHNSTCTCTRPPGDEIYRDGNVSVFEIDGNKDPLYCQSLCLLAKLFLDHKTLYYDVAPFMFYVVTETTQKGATVVGYFSKEKNSSEGYNLACILTFPQYQRSGYGKFIISLSYEISKREGKAGSPEKPLSDLGKLSYRSYWTLILFRLFRDRGDIDVEEICRETAIKVEDIISTLQHKDMVKEWKGQHVIHVEKSKVEEYLKRTERSKIRLCKPECLVWQPKEGTK</sequence>
<dbReference type="InterPro" id="IPR025995">
    <property type="entry name" value="Tudor-knot"/>
</dbReference>
<comment type="subcellular location">
    <subcellularLocation>
        <location evidence="1 14">Nucleus</location>
    </subcellularLocation>
</comment>
<evidence type="ECO:0000256" key="12">
    <source>
        <dbReference type="ARBA" id="ARBA00023242"/>
    </source>
</evidence>
<feature type="region of interest" description="Disordered" evidence="15">
    <location>
        <begin position="96"/>
        <end position="130"/>
    </location>
</feature>
<keyword evidence="9" id="KW-0007">Acetylation</keyword>
<dbReference type="InterPro" id="IPR016197">
    <property type="entry name" value="Chromo-like_dom_sf"/>
</dbReference>
<dbReference type="GO" id="GO:0008270">
    <property type="term" value="F:zinc ion binding"/>
    <property type="evidence" value="ECO:0007669"/>
    <property type="project" value="UniProtKB-KW"/>
</dbReference>
<keyword evidence="11" id="KW-0804">Transcription</keyword>
<evidence type="ECO:0000256" key="6">
    <source>
        <dbReference type="ARBA" id="ARBA00022771"/>
    </source>
</evidence>
<feature type="active site" description="Proton donor/acceptor" evidence="13">
    <location>
        <position position="319"/>
    </location>
</feature>
<dbReference type="Gene3D" id="1.10.10.10">
    <property type="entry name" value="Winged helix-like DNA-binding domain superfamily/Winged helix DNA-binding domain"/>
    <property type="match status" value="1"/>
</dbReference>
<dbReference type="FunFam" id="3.40.630.30:FF:000002">
    <property type="entry name" value="Histone acetyltransferase"/>
    <property type="match status" value="1"/>
</dbReference>
<dbReference type="Gene3D" id="3.40.630.30">
    <property type="match status" value="1"/>
</dbReference>
<keyword evidence="18" id="KW-1185">Reference proteome</keyword>
<accession>A0A9W7F1M7</accession>
<dbReference type="FunFam" id="3.30.60.60:FF:000001">
    <property type="entry name" value="Histone acetyltransferase"/>
    <property type="match status" value="1"/>
</dbReference>
<dbReference type="Pfam" id="PF17772">
    <property type="entry name" value="zf-MYST"/>
    <property type="match status" value="1"/>
</dbReference>
<dbReference type="Pfam" id="PF11717">
    <property type="entry name" value="Tudor-knot"/>
    <property type="match status" value="1"/>
</dbReference>
<dbReference type="Gene3D" id="3.30.60.60">
    <property type="entry name" value="N-acetyl transferase-like"/>
    <property type="match status" value="1"/>
</dbReference>
<dbReference type="PANTHER" id="PTHR10615:SF161">
    <property type="entry name" value="HISTONE ACETYLTRANSFERASE KAT7"/>
    <property type="match status" value="1"/>
</dbReference>
<dbReference type="EMBL" id="BRXX01000239">
    <property type="protein sequence ID" value="GMH99798.1"/>
    <property type="molecule type" value="Genomic_DNA"/>
</dbReference>
<keyword evidence="8" id="KW-0156">Chromatin regulator</keyword>
<evidence type="ECO:0000313" key="18">
    <source>
        <dbReference type="Proteomes" id="UP001165160"/>
    </source>
</evidence>
<evidence type="ECO:0000256" key="11">
    <source>
        <dbReference type="ARBA" id="ARBA00023163"/>
    </source>
</evidence>
<dbReference type="PROSITE" id="PS51726">
    <property type="entry name" value="MYST_HAT"/>
    <property type="match status" value="1"/>
</dbReference>
<evidence type="ECO:0000256" key="4">
    <source>
        <dbReference type="ARBA" id="ARBA00022679"/>
    </source>
</evidence>
<evidence type="ECO:0000256" key="15">
    <source>
        <dbReference type="SAM" id="MobiDB-lite"/>
    </source>
</evidence>
<evidence type="ECO:0000256" key="1">
    <source>
        <dbReference type="ARBA" id="ARBA00004123"/>
    </source>
</evidence>